<name>A0A8S1C8V5_9INSE</name>
<dbReference type="OrthoDB" id="28868at2759"/>
<comment type="caution">
    <text evidence="4">The sequence shown here is derived from an EMBL/GenBank/DDBJ whole genome shotgun (WGS) entry which is preliminary data.</text>
</comment>
<dbReference type="Pfam" id="PF08755">
    <property type="entry name" value="YccV-like"/>
    <property type="match status" value="1"/>
</dbReference>
<proteinExistence type="predicted"/>
<evidence type="ECO:0000256" key="2">
    <source>
        <dbReference type="SAM" id="SignalP"/>
    </source>
</evidence>
<evidence type="ECO:0000256" key="1">
    <source>
        <dbReference type="SAM" id="Phobius"/>
    </source>
</evidence>
<keyword evidence="1" id="KW-1133">Transmembrane helix</keyword>
<dbReference type="SMART" id="SM00992">
    <property type="entry name" value="YccV-like"/>
    <property type="match status" value="1"/>
</dbReference>
<dbReference type="Proteomes" id="UP000494165">
    <property type="component" value="Unassembled WGS sequence"/>
</dbReference>
<dbReference type="Gene3D" id="2.30.30.390">
    <property type="entry name" value="Hemimethylated DNA-binding domain"/>
    <property type="match status" value="1"/>
</dbReference>
<keyword evidence="1" id="KW-0472">Membrane</keyword>
<dbReference type="NCBIfam" id="TIGR02097">
    <property type="entry name" value="yccV"/>
    <property type="match status" value="1"/>
</dbReference>
<accession>A0A8S1C8V5</accession>
<gene>
    <name evidence="4" type="ORF">CLODIP_2_CD07243</name>
</gene>
<dbReference type="PANTHER" id="PTHR48439:SF1">
    <property type="entry name" value="HEMIMETHYLATED DNA-BINDING DOMAIN-CONTAINING PROTEIN"/>
    <property type="match status" value="1"/>
</dbReference>
<organism evidence="4 5">
    <name type="scientific">Cloeon dipterum</name>
    <dbReference type="NCBI Taxonomy" id="197152"/>
    <lineage>
        <taxon>Eukaryota</taxon>
        <taxon>Metazoa</taxon>
        <taxon>Ecdysozoa</taxon>
        <taxon>Arthropoda</taxon>
        <taxon>Hexapoda</taxon>
        <taxon>Insecta</taxon>
        <taxon>Pterygota</taxon>
        <taxon>Palaeoptera</taxon>
        <taxon>Ephemeroptera</taxon>
        <taxon>Pisciforma</taxon>
        <taxon>Baetidae</taxon>
        <taxon>Cloeon</taxon>
    </lineage>
</organism>
<dbReference type="PANTHER" id="PTHR48439">
    <property type="entry name" value="HEMIMETHYLATED DNA-BINDING DOMAIN-CONTAINING PROTEIN"/>
    <property type="match status" value="1"/>
</dbReference>
<feature type="domain" description="Hemimethylated DNA-binding" evidence="3">
    <location>
        <begin position="104"/>
        <end position="201"/>
    </location>
</feature>
<reference evidence="4 5" key="1">
    <citation type="submission" date="2020-04" db="EMBL/GenBank/DDBJ databases">
        <authorList>
            <person name="Alioto T."/>
            <person name="Alioto T."/>
            <person name="Gomez Garrido J."/>
        </authorList>
    </citation>
    <scope>NUCLEOTIDE SEQUENCE [LARGE SCALE GENOMIC DNA]</scope>
</reference>
<dbReference type="GO" id="GO:0003677">
    <property type="term" value="F:DNA binding"/>
    <property type="evidence" value="ECO:0007669"/>
    <property type="project" value="InterPro"/>
</dbReference>
<dbReference type="InterPro" id="IPR011722">
    <property type="entry name" value="Hemimethylated_DNA-bd_dom"/>
</dbReference>
<dbReference type="InterPro" id="IPR053189">
    <property type="entry name" value="Clp_protease_adapter_ClpF"/>
</dbReference>
<dbReference type="AlphaFoldDB" id="A0A8S1C8V5"/>
<evidence type="ECO:0000313" key="5">
    <source>
        <dbReference type="Proteomes" id="UP000494165"/>
    </source>
</evidence>
<keyword evidence="1" id="KW-0812">Transmembrane</keyword>
<keyword evidence="5" id="KW-1185">Reference proteome</keyword>
<sequence>MTRAVLVGLLLCVPLQLWLAWDLRDPDRTLKEQLVHFKRLFIESVDWWRRWYFRSLNSIRSLWRKTSRYNLYQEECPAKEVELYRMSKGFFGQSPDVRQYRPDYLKLRIGQVVQVEQLQNPGVIISWDLYARAPEDWLAEKYGHDKELRKEPHYRVLVGQPQSKEVYVPQRQLTVLRATQVNHPKVSELFFRFDGAQFTLKLINIAILHWLVSLFTAIYNIVFHLVSTEHSCTS</sequence>
<dbReference type="SUPFAM" id="SSF141255">
    <property type="entry name" value="YccV-like"/>
    <property type="match status" value="1"/>
</dbReference>
<evidence type="ECO:0000259" key="3">
    <source>
        <dbReference type="SMART" id="SM00992"/>
    </source>
</evidence>
<feature type="transmembrane region" description="Helical" evidence="1">
    <location>
        <begin position="207"/>
        <end position="226"/>
    </location>
</feature>
<evidence type="ECO:0000313" key="4">
    <source>
        <dbReference type="EMBL" id="CAB3368502.1"/>
    </source>
</evidence>
<dbReference type="InterPro" id="IPR036623">
    <property type="entry name" value="Hemimethylated_DNA-bd_sf"/>
</dbReference>
<keyword evidence="2" id="KW-0732">Signal</keyword>
<dbReference type="EMBL" id="CADEPI010000038">
    <property type="protein sequence ID" value="CAB3368502.1"/>
    <property type="molecule type" value="Genomic_DNA"/>
</dbReference>
<feature type="signal peptide" evidence="2">
    <location>
        <begin position="1"/>
        <end position="20"/>
    </location>
</feature>
<feature type="chain" id="PRO_5035939401" description="Hemimethylated DNA-binding domain-containing protein" evidence="2">
    <location>
        <begin position="21"/>
        <end position="234"/>
    </location>
</feature>
<protein>
    <recommendedName>
        <fullName evidence="3">Hemimethylated DNA-binding domain-containing protein</fullName>
    </recommendedName>
</protein>